<evidence type="ECO:0000313" key="1">
    <source>
        <dbReference type="EMBL" id="GHO90522.1"/>
    </source>
</evidence>
<comment type="caution">
    <text evidence="1">The sequence shown here is derived from an EMBL/GenBank/DDBJ whole genome shotgun (WGS) entry which is preliminary data.</text>
</comment>
<name>A0A8J3IF89_9CHLR</name>
<gene>
    <name evidence="1" type="ORF">KSF_005700</name>
</gene>
<sequence>MQHGTFSFEGLQAFAQQKNDFREKIERLGAARAEYSTYGGTHVRINSFF</sequence>
<evidence type="ECO:0000313" key="2">
    <source>
        <dbReference type="Proteomes" id="UP000597444"/>
    </source>
</evidence>
<keyword evidence="2" id="KW-1185">Reference proteome</keyword>
<dbReference type="AlphaFoldDB" id="A0A8J3IF89"/>
<protein>
    <submittedName>
        <fullName evidence="1">Uncharacterized protein</fullName>
    </submittedName>
</protein>
<dbReference type="Proteomes" id="UP000597444">
    <property type="component" value="Unassembled WGS sequence"/>
</dbReference>
<organism evidence="1 2">
    <name type="scientific">Reticulibacter mediterranei</name>
    <dbReference type="NCBI Taxonomy" id="2778369"/>
    <lineage>
        <taxon>Bacteria</taxon>
        <taxon>Bacillati</taxon>
        <taxon>Chloroflexota</taxon>
        <taxon>Ktedonobacteria</taxon>
        <taxon>Ktedonobacterales</taxon>
        <taxon>Reticulibacteraceae</taxon>
        <taxon>Reticulibacter</taxon>
    </lineage>
</organism>
<dbReference type="EMBL" id="BNJK01000001">
    <property type="protein sequence ID" value="GHO90522.1"/>
    <property type="molecule type" value="Genomic_DNA"/>
</dbReference>
<accession>A0A8J3IF89</accession>
<proteinExistence type="predicted"/>
<reference evidence="1" key="1">
    <citation type="submission" date="2020-10" db="EMBL/GenBank/DDBJ databases">
        <title>Taxonomic study of unclassified bacteria belonging to the class Ktedonobacteria.</title>
        <authorList>
            <person name="Yabe S."/>
            <person name="Wang C.M."/>
            <person name="Zheng Y."/>
            <person name="Sakai Y."/>
            <person name="Cavaletti L."/>
            <person name="Monciardini P."/>
            <person name="Donadio S."/>
        </authorList>
    </citation>
    <scope>NUCLEOTIDE SEQUENCE</scope>
    <source>
        <strain evidence="1">ID150040</strain>
    </source>
</reference>